<sequence>MPGWSRSFLNPSLVTALEEGLTFDQWLDGRTPGIDYARITADQSTRSAVLARGREPGTGVRHQHEDNCETAEKFGIALVKFHEDNGVGATHPDVPRPSFDETVHALHCRRTPEGFPVNALVATEQERVWRLPSDFDRLHRALSVTDDGLFIEGRTIFDLTSADRPKNVDAGIDEVRRTSERIGRHVRRRALDGGTPGGRRRFGWLPPDPRSGRKMNMRKDPDEWPVLREMIEAALRGQGWNAIARDLNSRGVVTASGNRWSGATVRQALTNPVMCGFRSLHGELVTDPATGLPVRGTWDIPATPDEWRALVETSRQNGARRGTRLTNGSPPNGTSPIPLRKYLFSGFLRCGATTNGTPCHSRMGGCTRPTARDPRNAVYVCSAMDCGGTARSAAAVDAHLRDVVTTLLAEHAAHHRPAAPVAWAGEVLLGKLRQEHDALVRWETTPAPSAAADLSARISSLEAARTDHLAALAQQHRVREPAEWHTLCLGEQRAAIADVLEAVIVMPLPPGTSRRAAFDPGLLRVIPKQRPGD</sequence>
<evidence type="ECO:0000259" key="2">
    <source>
        <dbReference type="PROSITE" id="PS51737"/>
    </source>
</evidence>
<dbReference type="GO" id="GO:0003677">
    <property type="term" value="F:DNA binding"/>
    <property type="evidence" value="ECO:0007669"/>
    <property type="project" value="InterPro"/>
</dbReference>
<dbReference type="Pfam" id="PF07508">
    <property type="entry name" value="Recombinase"/>
    <property type="match status" value="1"/>
</dbReference>
<dbReference type="AlphaFoldDB" id="A0AAU8ISZ5"/>
<evidence type="ECO:0000256" key="1">
    <source>
        <dbReference type="SAM" id="MobiDB-lite"/>
    </source>
</evidence>
<feature type="region of interest" description="Disordered" evidence="1">
    <location>
        <begin position="314"/>
        <end position="333"/>
    </location>
</feature>
<organism evidence="3">
    <name type="scientific">Streptomyces tabacisoli</name>
    <dbReference type="NCBI Taxonomy" id="3156398"/>
    <lineage>
        <taxon>Bacteria</taxon>
        <taxon>Bacillati</taxon>
        <taxon>Actinomycetota</taxon>
        <taxon>Actinomycetes</taxon>
        <taxon>Kitasatosporales</taxon>
        <taxon>Streptomycetaceae</taxon>
        <taxon>Streptomyces</taxon>
    </lineage>
</organism>
<protein>
    <submittedName>
        <fullName evidence="3">Recombinase family protein</fullName>
    </submittedName>
</protein>
<dbReference type="InterPro" id="IPR038109">
    <property type="entry name" value="DNA_bind_recomb_sf"/>
</dbReference>
<dbReference type="EMBL" id="CP159534">
    <property type="protein sequence ID" value="XCJ71388.1"/>
    <property type="molecule type" value="Genomic_DNA"/>
</dbReference>
<dbReference type="InterPro" id="IPR011109">
    <property type="entry name" value="DNA_bind_recombinase_dom"/>
</dbReference>
<dbReference type="InterPro" id="IPR050639">
    <property type="entry name" value="SSR_resolvase"/>
</dbReference>
<dbReference type="PROSITE" id="PS51737">
    <property type="entry name" value="RECOMBINASE_DNA_BIND"/>
    <property type="match status" value="1"/>
</dbReference>
<feature type="compositionally biased region" description="Polar residues" evidence="1">
    <location>
        <begin position="324"/>
        <end position="333"/>
    </location>
</feature>
<reference evidence="3" key="1">
    <citation type="submission" date="2024-06" db="EMBL/GenBank/DDBJ databases">
        <title>Streptomyces sp. strain HUAS MG91 genome sequences.</title>
        <authorList>
            <person name="Mo P."/>
        </authorList>
    </citation>
    <scope>NUCLEOTIDE SEQUENCE</scope>
    <source>
        <strain evidence="3">HUAS MG91</strain>
    </source>
</reference>
<gene>
    <name evidence="3" type="ORF">ABII15_16050</name>
</gene>
<dbReference type="GO" id="GO:0000150">
    <property type="term" value="F:DNA strand exchange activity"/>
    <property type="evidence" value="ECO:0007669"/>
    <property type="project" value="InterPro"/>
</dbReference>
<dbReference type="KEGG" id="stac:ABII15_16050"/>
<dbReference type="PANTHER" id="PTHR30461">
    <property type="entry name" value="DNA-INVERTASE FROM LAMBDOID PROPHAGE"/>
    <property type="match status" value="1"/>
</dbReference>
<dbReference type="Gene3D" id="3.90.1750.20">
    <property type="entry name" value="Putative Large Serine Recombinase, Chain B, Domain 2"/>
    <property type="match status" value="1"/>
</dbReference>
<accession>A0AAU8ISZ5</accession>
<name>A0AAU8ISZ5_9ACTN</name>
<evidence type="ECO:0000313" key="3">
    <source>
        <dbReference type="EMBL" id="XCJ71388.1"/>
    </source>
</evidence>
<feature type="region of interest" description="Disordered" evidence="1">
    <location>
        <begin position="189"/>
        <end position="219"/>
    </location>
</feature>
<feature type="domain" description="Recombinase" evidence="2">
    <location>
        <begin position="201"/>
        <end position="320"/>
    </location>
</feature>
<dbReference type="PANTHER" id="PTHR30461:SF23">
    <property type="entry name" value="DNA RECOMBINASE-RELATED"/>
    <property type="match status" value="1"/>
</dbReference>
<dbReference type="RefSeq" id="WP_353943001.1">
    <property type="nucleotide sequence ID" value="NZ_CP159534.1"/>
</dbReference>
<proteinExistence type="predicted"/>